<proteinExistence type="predicted"/>
<sequence length="206" mass="21865">MKAVSSLAVVLLASGQAWAASPSFSSYLARANAAQATANSCQDARAQLKTAADEAGYAINDRQTVSASAEGMTAVVSSIAGFEQVPASGFINGADMGFMYWDAQESEIPSGYYLLNVQANAEDIHVGEYGGTVRFMDLSGNIVASLPATIQTWSLDVPEDLPFPETTVSLMITRPPREFYRVVTTHSFRCPNGSVIIYQVVSGGYG</sequence>
<protein>
    <recommendedName>
        <fullName evidence="4">Lipoprotein</fullName>
    </recommendedName>
</protein>
<keyword evidence="3" id="KW-1185">Reference proteome</keyword>
<reference evidence="2 3" key="1">
    <citation type="journal article" date="2016" name="PLoS ONE">
        <title>Complete Genome Sequence and Comparative Genomics of a Novel Myxobacterium Myxococcus hansupus.</title>
        <authorList>
            <person name="Sharma G."/>
            <person name="Narwani T."/>
            <person name="Subramanian S."/>
        </authorList>
    </citation>
    <scope>NUCLEOTIDE SEQUENCE [LARGE SCALE GENOMIC DNA]</scope>
    <source>
        <strain evidence="3">mixupus</strain>
    </source>
</reference>
<evidence type="ECO:0000313" key="3">
    <source>
        <dbReference type="Proteomes" id="UP000009026"/>
    </source>
</evidence>
<dbReference type="KEGG" id="mym:A176_007440"/>
<dbReference type="RefSeq" id="WP_002633863.1">
    <property type="nucleotide sequence ID" value="NZ_CP012109.1"/>
</dbReference>
<accession>A0A0H4X985</accession>
<dbReference type="OrthoDB" id="5520751at2"/>
<evidence type="ECO:0008006" key="4">
    <source>
        <dbReference type="Google" id="ProtNLM"/>
    </source>
</evidence>
<evidence type="ECO:0000313" key="2">
    <source>
        <dbReference type="EMBL" id="AKQ70528.1"/>
    </source>
</evidence>
<organism evidence="2 3">
    <name type="scientific">Pseudomyxococcus hansupus</name>
    <dbReference type="NCBI Taxonomy" id="1297742"/>
    <lineage>
        <taxon>Bacteria</taxon>
        <taxon>Pseudomonadati</taxon>
        <taxon>Myxococcota</taxon>
        <taxon>Myxococcia</taxon>
        <taxon>Myxococcales</taxon>
        <taxon>Cystobacterineae</taxon>
        <taxon>Myxococcaceae</taxon>
        <taxon>Pseudomyxococcus</taxon>
    </lineage>
</organism>
<name>A0A0H4X985_9BACT</name>
<dbReference type="AlphaFoldDB" id="A0A0H4X985"/>
<dbReference type="PATRIC" id="fig|1297742.4.peg.7568"/>
<dbReference type="STRING" id="1297742.A176_007440"/>
<evidence type="ECO:0000256" key="1">
    <source>
        <dbReference type="SAM" id="SignalP"/>
    </source>
</evidence>
<keyword evidence="1" id="KW-0732">Signal</keyword>
<feature type="chain" id="PRO_5005212477" description="Lipoprotein" evidence="1">
    <location>
        <begin position="20"/>
        <end position="206"/>
    </location>
</feature>
<dbReference type="EMBL" id="CP012109">
    <property type="protein sequence ID" value="AKQ70528.1"/>
    <property type="molecule type" value="Genomic_DNA"/>
</dbReference>
<gene>
    <name evidence="2" type="ORF">A176_007440</name>
</gene>
<feature type="signal peptide" evidence="1">
    <location>
        <begin position="1"/>
        <end position="19"/>
    </location>
</feature>
<dbReference type="Proteomes" id="UP000009026">
    <property type="component" value="Chromosome"/>
</dbReference>